<name>A0AAE0EDJ5_9ROSI</name>
<evidence type="ECO:0000313" key="5">
    <source>
        <dbReference type="Proteomes" id="UP001281410"/>
    </source>
</evidence>
<evidence type="ECO:0000259" key="2">
    <source>
        <dbReference type="PROSITE" id="PS50004"/>
    </source>
</evidence>
<feature type="region of interest" description="Disordered" evidence="1">
    <location>
        <begin position="1"/>
        <end position="31"/>
    </location>
</feature>
<gene>
    <name evidence="4" type="ORF">Dsin_009515</name>
</gene>
<comment type="caution">
    <text evidence="4">The sequence shown here is derived from an EMBL/GenBank/DDBJ whole genome shotgun (WGS) entry which is preliminary data.</text>
</comment>
<feature type="domain" description="EF-hand" evidence="3">
    <location>
        <begin position="145"/>
        <end position="174"/>
    </location>
</feature>
<dbReference type="PROSITE" id="PS00018">
    <property type="entry name" value="EF_HAND_1"/>
    <property type="match status" value="1"/>
</dbReference>
<sequence length="378" mass="42216">MEGDLPPPRREEMQWGGSDLPQPQTDGQEGEGVVREIVRSWIREHGRHLPHSRLREAGVSPTDKPIWNSEKKLLLERNGPHVARISVFETNRLLKNNLLGYCEIDMVECLAKDSDSEFEVVDLLDPASCDTVVGTISLSCSVEKKKLFETADKNSDGVVSMDELASLLALQQEKKVNPMGITLPSKGRKSRLILKIDCISRSGSMLESEKNNTTTTISTTKPTTVVALPSRLQLAIARLRCKEQPKINYDSLNRTMTINKFYNRMDFVISAGMSTKDKVKKFCNFFKTCEGGEFRRLSGFFWGDIGVEPGPVPEILSPSRIVPVLTQSGLAQAHLFHQYRSPVSIGILSITGVDHRAMMVWSPRSCPSKWSTWAEGDP</sequence>
<feature type="domain" description="C2" evidence="2">
    <location>
        <begin position="1"/>
        <end position="119"/>
    </location>
</feature>
<keyword evidence="5" id="KW-1185">Reference proteome</keyword>
<dbReference type="InterPro" id="IPR002048">
    <property type="entry name" value="EF_hand_dom"/>
</dbReference>
<reference evidence="4" key="1">
    <citation type="journal article" date="2023" name="Plant J.">
        <title>Genome sequences and population genomics provide insights into the demographic history, inbreeding, and mutation load of two 'living fossil' tree species of Dipteronia.</title>
        <authorList>
            <person name="Feng Y."/>
            <person name="Comes H.P."/>
            <person name="Chen J."/>
            <person name="Zhu S."/>
            <person name="Lu R."/>
            <person name="Zhang X."/>
            <person name="Li P."/>
            <person name="Qiu J."/>
            <person name="Olsen K.M."/>
            <person name="Qiu Y."/>
        </authorList>
    </citation>
    <scope>NUCLEOTIDE SEQUENCE</scope>
    <source>
        <strain evidence="4">NBL</strain>
    </source>
</reference>
<dbReference type="InterPro" id="IPR018247">
    <property type="entry name" value="EF_Hand_1_Ca_BS"/>
</dbReference>
<evidence type="ECO:0000313" key="4">
    <source>
        <dbReference type="EMBL" id="KAK3222490.1"/>
    </source>
</evidence>
<dbReference type="GO" id="GO:0005509">
    <property type="term" value="F:calcium ion binding"/>
    <property type="evidence" value="ECO:0007669"/>
    <property type="project" value="InterPro"/>
</dbReference>
<dbReference type="Proteomes" id="UP001281410">
    <property type="component" value="Unassembled WGS sequence"/>
</dbReference>
<dbReference type="EMBL" id="JANJYJ010000003">
    <property type="protein sequence ID" value="KAK3222490.1"/>
    <property type="molecule type" value="Genomic_DNA"/>
</dbReference>
<proteinExistence type="predicted"/>
<dbReference type="AlphaFoldDB" id="A0AAE0EDJ5"/>
<evidence type="ECO:0000259" key="3">
    <source>
        <dbReference type="PROSITE" id="PS50222"/>
    </source>
</evidence>
<accession>A0AAE0EDJ5</accession>
<evidence type="ECO:0000256" key="1">
    <source>
        <dbReference type="SAM" id="MobiDB-lite"/>
    </source>
</evidence>
<protein>
    <submittedName>
        <fullName evidence="4">Uncharacterized protein</fullName>
    </submittedName>
</protein>
<dbReference type="PROSITE" id="PS50222">
    <property type="entry name" value="EF_HAND_2"/>
    <property type="match status" value="1"/>
</dbReference>
<dbReference type="PROSITE" id="PS50004">
    <property type="entry name" value="C2"/>
    <property type="match status" value="1"/>
</dbReference>
<organism evidence="4 5">
    <name type="scientific">Dipteronia sinensis</name>
    <dbReference type="NCBI Taxonomy" id="43782"/>
    <lineage>
        <taxon>Eukaryota</taxon>
        <taxon>Viridiplantae</taxon>
        <taxon>Streptophyta</taxon>
        <taxon>Embryophyta</taxon>
        <taxon>Tracheophyta</taxon>
        <taxon>Spermatophyta</taxon>
        <taxon>Magnoliopsida</taxon>
        <taxon>eudicotyledons</taxon>
        <taxon>Gunneridae</taxon>
        <taxon>Pentapetalae</taxon>
        <taxon>rosids</taxon>
        <taxon>malvids</taxon>
        <taxon>Sapindales</taxon>
        <taxon>Sapindaceae</taxon>
        <taxon>Hippocastanoideae</taxon>
        <taxon>Acereae</taxon>
        <taxon>Dipteronia</taxon>
    </lineage>
</organism>
<dbReference type="InterPro" id="IPR000008">
    <property type="entry name" value="C2_dom"/>
</dbReference>